<dbReference type="PIRSF" id="PIRSF010386">
    <property type="entry name" value="RocB"/>
    <property type="match status" value="1"/>
</dbReference>
<keyword evidence="1" id="KW-0378">Hydrolase</keyword>
<keyword evidence="2" id="KW-1185">Reference proteome</keyword>
<dbReference type="EMBL" id="JABMCB010000153">
    <property type="protein sequence ID" value="NUU74562.1"/>
    <property type="molecule type" value="Genomic_DNA"/>
</dbReference>
<evidence type="ECO:0000313" key="2">
    <source>
        <dbReference type="Proteomes" id="UP000526125"/>
    </source>
</evidence>
<gene>
    <name evidence="1" type="ORF">HP552_04820</name>
</gene>
<sequence>MKKWSTPQQIAALLSDLIRIPSISESEAEAEFPLFITQQLSELDYYRQHPEYLQSHPTGDGRTLVTALVKSQIPTARTIIVLSHFDVVEVDCYGDWKPYAFNVEKLTELFHSNKERLPEKVRADIETDDWIFGRGVMDMKCGLALQMSMIERACHGEFDGNLLLLAVPDEEVNSVGMRASIPVLLELAKRHGLEYALLINSESHFGDGDESGRYLEKGSIGKALPGFLCYGKETHVVYPFKGLNGNYMAAEITAELEMDTTFCEHVEGQSTPPPTNLIQHSMMNAYSVTIPYRAVTMSNLLLLEKSVDQLIEPLLDVARRAAARIEQKYHARASAYLGDSSEETNIQVKVMTYEELLRYAHQTYGEEQVTAVIQEALHRNPEADDRGNTSAVVDALSLLCKALSPMIVLFFAPPYYPPNSSYQSQIVTEICNSLSEYALAHHQFELHHANFHSAMTDLSYVGSTSGTISHDRLADNMPLWNKGYSIPLNEMEQLAIPVMNLGPYGKDAHKWTERLNVHYAFVTMPDLLSTCITMALAAGASTQAV</sequence>
<reference evidence="1 2" key="1">
    <citation type="submission" date="2020-05" db="EMBL/GenBank/DDBJ databases">
        <title>Genome Sequencing of Type Strains.</title>
        <authorList>
            <person name="Lemaire J.F."/>
            <person name="Inderbitzin P."/>
            <person name="Gregorio O.A."/>
            <person name="Collins S.B."/>
            <person name="Wespe N."/>
            <person name="Knight-Connoni V."/>
        </authorList>
    </citation>
    <scope>NUCLEOTIDE SEQUENCE [LARGE SCALE GENOMIC DNA]</scope>
    <source>
        <strain evidence="1 2">LMG 21957</strain>
    </source>
</reference>
<dbReference type="InterPro" id="IPR050072">
    <property type="entry name" value="Peptidase_M20A"/>
</dbReference>
<dbReference type="Gene3D" id="3.40.630.10">
    <property type="entry name" value="Zn peptidases"/>
    <property type="match status" value="1"/>
</dbReference>
<protein>
    <submittedName>
        <fullName evidence="1">M20/M25/M40 family metallo-hydrolase</fullName>
    </submittedName>
</protein>
<name>A0A7Y6BT71_9BACL</name>
<dbReference type="Pfam" id="PF01546">
    <property type="entry name" value="Peptidase_M20"/>
    <property type="match status" value="1"/>
</dbReference>
<dbReference type="PANTHER" id="PTHR43808:SF27">
    <property type="entry name" value="PROTEIN ROCB"/>
    <property type="match status" value="1"/>
</dbReference>
<dbReference type="AlphaFoldDB" id="A0A7Y6BT71"/>
<comment type="caution">
    <text evidence="1">The sequence shown here is derived from an EMBL/GenBank/DDBJ whole genome shotgun (WGS) entry which is preliminary data.</text>
</comment>
<accession>A0A7Y6BT71</accession>
<dbReference type="PANTHER" id="PTHR43808">
    <property type="entry name" value="ACETYLORNITHINE DEACETYLASE"/>
    <property type="match status" value="1"/>
</dbReference>
<organism evidence="1 2">
    <name type="scientific">Paenibacillus xylanilyticus</name>
    <dbReference type="NCBI Taxonomy" id="248903"/>
    <lineage>
        <taxon>Bacteria</taxon>
        <taxon>Bacillati</taxon>
        <taxon>Bacillota</taxon>
        <taxon>Bacilli</taxon>
        <taxon>Bacillales</taxon>
        <taxon>Paenibacillaceae</taxon>
        <taxon>Paenibacillus</taxon>
    </lineage>
</organism>
<dbReference type="InterPro" id="IPR002933">
    <property type="entry name" value="Peptidase_M20"/>
</dbReference>
<proteinExistence type="predicted"/>
<dbReference type="InterPro" id="IPR012166">
    <property type="entry name" value="Uncharacterised_RocB"/>
</dbReference>
<dbReference type="RefSeq" id="WP_175394467.1">
    <property type="nucleotide sequence ID" value="NZ_JABMCB010000153.1"/>
</dbReference>
<evidence type="ECO:0000313" key="1">
    <source>
        <dbReference type="EMBL" id="NUU74562.1"/>
    </source>
</evidence>
<dbReference type="GO" id="GO:0016787">
    <property type="term" value="F:hydrolase activity"/>
    <property type="evidence" value="ECO:0007669"/>
    <property type="project" value="UniProtKB-KW"/>
</dbReference>
<dbReference type="Proteomes" id="UP000526125">
    <property type="component" value="Unassembled WGS sequence"/>
</dbReference>
<dbReference type="SUPFAM" id="SSF53187">
    <property type="entry name" value="Zn-dependent exopeptidases"/>
    <property type="match status" value="1"/>
</dbReference>